<dbReference type="AlphaFoldDB" id="A0A2S8SE84"/>
<gene>
    <name evidence="2" type="ORF">LX70_00985</name>
</gene>
<organism evidence="2 3">
    <name type="scientific">Albidovulum denitrificans</name>
    <dbReference type="NCBI Taxonomy" id="404881"/>
    <lineage>
        <taxon>Bacteria</taxon>
        <taxon>Pseudomonadati</taxon>
        <taxon>Pseudomonadota</taxon>
        <taxon>Alphaproteobacteria</taxon>
        <taxon>Rhodobacterales</taxon>
        <taxon>Paracoccaceae</taxon>
        <taxon>Albidovulum</taxon>
    </lineage>
</organism>
<evidence type="ECO:0000313" key="3">
    <source>
        <dbReference type="Proteomes" id="UP000238338"/>
    </source>
</evidence>
<keyword evidence="1" id="KW-0732">Signal</keyword>
<protein>
    <recommendedName>
        <fullName evidence="4">AAA+ family ATPase</fullName>
    </recommendedName>
</protein>
<dbReference type="OrthoDB" id="7308154at2"/>
<dbReference type="EMBL" id="PVEP01000001">
    <property type="protein sequence ID" value="PQV59161.1"/>
    <property type="molecule type" value="Genomic_DNA"/>
</dbReference>
<reference evidence="2 3" key="1">
    <citation type="submission" date="2018-02" db="EMBL/GenBank/DDBJ databases">
        <title>Genomic Encyclopedia of Archaeal and Bacterial Type Strains, Phase II (KMG-II): from individual species to whole genera.</title>
        <authorList>
            <person name="Goeker M."/>
        </authorList>
    </citation>
    <scope>NUCLEOTIDE SEQUENCE [LARGE SCALE GENOMIC DNA]</scope>
    <source>
        <strain evidence="2 3">DSM 18921</strain>
    </source>
</reference>
<comment type="caution">
    <text evidence="2">The sequence shown here is derived from an EMBL/GenBank/DDBJ whole genome shotgun (WGS) entry which is preliminary data.</text>
</comment>
<proteinExistence type="predicted"/>
<accession>A0A2S8SE84</accession>
<dbReference type="RefSeq" id="WP_105513357.1">
    <property type="nucleotide sequence ID" value="NZ_PVEP01000001.1"/>
</dbReference>
<evidence type="ECO:0000313" key="2">
    <source>
        <dbReference type="EMBL" id="PQV59161.1"/>
    </source>
</evidence>
<keyword evidence="3" id="KW-1185">Reference proteome</keyword>
<evidence type="ECO:0000256" key="1">
    <source>
        <dbReference type="SAM" id="SignalP"/>
    </source>
</evidence>
<feature type="chain" id="PRO_5015778866" description="AAA+ family ATPase" evidence="1">
    <location>
        <begin position="21"/>
        <end position="115"/>
    </location>
</feature>
<feature type="signal peptide" evidence="1">
    <location>
        <begin position="1"/>
        <end position="20"/>
    </location>
</feature>
<dbReference type="Proteomes" id="UP000238338">
    <property type="component" value="Unassembled WGS sequence"/>
</dbReference>
<name>A0A2S8SE84_9RHOB</name>
<sequence length="115" mass="12921">MLRKWYLGPVLVLVAAPALAQDDSATVDEGFSLLREGARILMESMLKEMEPAMRDMQEDFGAALREMEPALRELGGMIGDLRNYHPPEKLPNGDIIIRRKTPAEILTDRGEDIEL</sequence>
<evidence type="ECO:0008006" key="4">
    <source>
        <dbReference type="Google" id="ProtNLM"/>
    </source>
</evidence>